<dbReference type="Pfam" id="PF07949">
    <property type="entry name" value="YbbR"/>
    <property type="match status" value="3"/>
</dbReference>
<accession>A0A6I2UYS6</accession>
<keyword evidence="1" id="KW-1133">Transmembrane helix</keyword>
<dbReference type="InterPro" id="IPR012505">
    <property type="entry name" value="YbbR"/>
</dbReference>
<reference evidence="2 3" key="1">
    <citation type="submission" date="2019-08" db="EMBL/GenBank/DDBJ databases">
        <title>In-depth cultivation of the pig gut microbiome towards novel bacterial diversity and tailored functional studies.</title>
        <authorList>
            <person name="Wylensek D."/>
            <person name="Hitch T.C.A."/>
            <person name="Clavel T."/>
        </authorList>
    </citation>
    <scope>NUCLEOTIDE SEQUENCE [LARGE SCALE GENOMIC DNA]</scope>
    <source>
        <strain evidence="3">WCA-380-WT-3B3</strain>
    </source>
</reference>
<protein>
    <recommendedName>
        <fullName evidence="4">YbbR-like protein</fullName>
    </recommendedName>
</protein>
<dbReference type="PANTHER" id="PTHR37804">
    <property type="entry name" value="CDAA REGULATORY PROTEIN CDAR"/>
    <property type="match status" value="1"/>
</dbReference>
<dbReference type="PANTHER" id="PTHR37804:SF1">
    <property type="entry name" value="CDAA REGULATORY PROTEIN CDAR"/>
    <property type="match status" value="1"/>
</dbReference>
<organism evidence="2 3">
    <name type="scientific">Selenomonas montiformis</name>
    <dbReference type="NCBI Taxonomy" id="2652285"/>
    <lineage>
        <taxon>Bacteria</taxon>
        <taxon>Bacillati</taxon>
        <taxon>Bacillota</taxon>
        <taxon>Negativicutes</taxon>
        <taxon>Selenomonadales</taxon>
        <taxon>Selenomonadaceae</taxon>
        <taxon>Selenomonas</taxon>
    </lineage>
</organism>
<dbReference type="Gene3D" id="2.170.120.40">
    <property type="entry name" value="YbbR-like domain"/>
    <property type="match status" value="2"/>
</dbReference>
<keyword evidence="1" id="KW-0472">Membrane</keyword>
<dbReference type="AlphaFoldDB" id="A0A6I2UYS6"/>
<keyword evidence="3" id="KW-1185">Reference proteome</keyword>
<dbReference type="InterPro" id="IPR053154">
    <property type="entry name" value="c-di-AMP_regulator"/>
</dbReference>
<dbReference type="Gene3D" id="2.170.120.30">
    <property type="match status" value="1"/>
</dbReference>
<dbReference type="Proteomes" id="UP000430222">
    <property type="component" value="Unassembled WGS sequence"/>
</dbReference>
<gene>
    <name evidence="2" type="ORF">FYJ78_10065</name>
</gene>
<evidence type="ECO:0000313" key="2">
    <source>
        <dbReference type="EMBL" id="MSV25515.1"/>
    </source>
</evidence>
<dbReference type="CDD" id="cd20206">
    <property type="entry name" value="YbbR"/>
    <property type="match status" value="1"/>
</dbReference>
<feature type="transmembrane region" description="Helical" evidence="1">
    <location>
        <begin position="12"/>
        <end position="30"/>
    </location>
</feature>
<sequence length="313" mass="33592">MIATFRSLIQHNLAAKILALLVALILWGYVMNDQNPSIDGSFTVQLTMKNVPDGYKVVQSADTLKVRVRGPRSLFVNNDGSDFTAYVDLKDAQKGKNVCKVQIVAPQGFEVVEAKPDTVEVTLDPIVSKQVRADIYVNGSPAPGVTVAKVSQSSPEVSVEGPESAVNEVARVIGYVGLNGKNDSDFDLQVPLTAINADGREVQGVTVSPSAMYVSLQMARGLLKKIVAIQPLTGDDLSKDYELTGVRVDPAKIEIAGKNSVISGISSIETEKVSLADVTRNTDKTVKLILPDGVTVTNHDVVVHITVRARKNE</sequence>
<evidence type="ECO:0008006" key="4">
    <source>
        <dbReference type="Google" id="ProtNLM"/>
    </source>
</evidence>
<keyword evidence="1" id="KW-0812">Transmembrane</keyword>
<evidence type="ECO:0000256" key="1">
    <source>
        <dbReference type="SAM" id="Phobius"/>
    </source>
</evidence>
<comment type="caution">
    <text evidence="2">The sequence shown here is derived from an EMBL/GenBank/DDBJ whole genome shotgun (WGS) entry which is preliminary data.</text>
</comment>
<dbReference type="EMBL" id="VUNL01000011">
    <property type="protein sequence ID" value="MSV25515.1"/>
    <property type="molecule type" value="Genomic_DNA"/>
</dbReference>
<name>A0A6I2UYS6_9FIRM</name>
<proteinExistence type="predicted"/>
<evidence type="ECO:0000313" key="3">
    <source>
        <dbReference type="Proteomes" id="UP000430222"/>
    </source>
</evidence>
<dbReference type="RefSeq" id="WP_154621271.1">
    <property type="nucleotide sequence ID" value="NZ_JBQHVT010000015.1"/>
</dbReference>